<dbReference type="EMBL" id="MHTL01000001">
    <property type="protein sequence ID" value="OHA61550.1"/>
    <property type="molecule type" value="Genomic_DNA"/>
</dbReference>
<feature type="domain" description="Transcriptional repressor PaaX-like central Cas2-like" evidence="8">
    <location>
        <begin position="111"/>
        <end position="184"/>
    </location>
</feature>
<keyword evidence="7" id="KW-0472">Membrane</keyword>
<reference evidence="9 10" key="1">
    <citation type="journal article" date="2016" name="Nat. Commun.">
        <title>Thousands of microbial genomes shed light on interconnected biogeochemical processes in an aquifer system.</title>
        <authorList>
            <person name="Anantharaman K."/>
            <person name="Brown C.T."/>
            <person name="Hug L.A."/>
            <person name="Sharon I."/>
            <person name="Castelle C.J."/>
            <person name="Probst A.J."/>
            <person name="Thomas B.C."/>
            <person name="Singh A."/>
            <person name="Wilkins M.J."/>
            <person name="Karaoz U."/>
            <person name="Brodie E.L."/>
            <person name="Williams K.H."/>
            <person name="Hubbard S.S."/>
            <person name="Banfield J.F."/>
        </authorList>
    </citation>
    <scope>NUCLEOTIDE SEQUENCE [LARGE SCALE GENOMIC DNA]</scope>
</reference>
<keyword evidence="2" id="KW-0479">Metal-binding</keyword>
<dbReference type="InterPro" id="IPR021127">
    <property type="entry name" value="CRISPR_associated_Cas2"/>
</dbReference>
<evidence type="ECO:0000256" key="2">
    <source>
        <dbReference type="ARBA" id="ARBA00022723"/>
    </source>
</evidence>
<proteinExistence type="predicted"/>
<dbReference type="InterPro" id="IPR048846">
    <property type="entry name" value="PaaX-like_central"/>
</dbReference>
<dbReference type="Proteomes" id="UP000177090">
    <property type="component" value="Unassembled WGS sequence"/>
</dbReference>
<feature type="transmembrane region" description="Helical" evidence="7">
    <location>
        <begin position="21"/>
        <end position="41"/>
    </location>
</feature>
<keyword evidence="1" id="KW-0540">Nuclease</keyword>
<keyword evidence="6" id="KW-0051">Antiviral defense</keyword>
<evidence type="ECO:0000313" key="10">
    <source>
        <dbReference type="Proteomes" id="UP000177090"/>
    </source>
</evidence>
<evidence type="ECO:0000259" key="8">
    <source>
        <dbReference type="Pfam" id="PF20803"/>
    </source>
</evidence>
<evidence type="ECO:0000256" key="4">
    <source>
        <dbReference type="ARBA" id="ARBA00022801"/>
    </source>
</evidence>
<dbReference type="GO" id="GO:0006351">
    <property type="term" value="P:DNA-templated transcription"/>
    <property type="evidence" value="ECO:0007669"/>
    <property type="project" value="TreeGrafter"/>
</dbReference>
<evidence type="ECO:0000256" key="6">
    <source>
        <dbReference type="ARBA" id="ARBA00023118"/>
    </source>
</evidence>
<evidence type="ECO:0000256" key="7">
    <source>
        <dbReference type="SAM" id="Phobius"/>
    </source>
</evidence>
<sequence length="196" mass="23216">MERKQKKETQRRGRPELLGDVSGVILSIVSLAGIIALAALAPNAMRLLKYTPLFRHQRRYYVNTVIERCIQRGLMKREQKEGIGTVLRLTPKGEALLTRYQFDNFTMPKPRRWDKKYRIIVFDIKETKRFVRDSLRTWLERLGFIQLQRSVWVYPYECQEIVTLLKAHMHVGKDVLYITADSIENDTWLRESFELS</sequence>
<accession>A0A1G2QLT5</accession>
<comment type="caution">
    <text evidence="9">The sequence shown here is derived from an EMBL/GenBank/DDBJ whole genome shotgun (WGS) entry which is preliminary data.</text>
</comment>
<keyword evidence="7" id="KW-1133">Transmembrane helix</keyword>
<dbReference type="SUPFAM" id="SSF143430">
    <property type="entry name" value="TTP0101/SSO1404-like"/>
    <property type="match status" value="1"/>
</dbReference>
<dbReference type="GO" id="GO:0004521">
    <property type="term" value="F:RNA endonuclease activity"/>
    <property type="evidence" value="ECO:0007669"/>
    <property type="project" value="InterPro"/>
</dbReference>
<dbReference type="AlphaFoldDB" id="A0A1G2QLT5"/>
<name>A0A1G2QLT5_9BACT</name>
<dbReference type="STRING" id="1802440.A2569_03505"/>
<dbReference type="PANTHER" id="PTHR30319">
    <property type="entry name" value="PHENYLACETIC ACID REGULATOR-RELATED TRANSCRIPTIONAL REPRESSOR"/>
    <property type="match status" value="1"/>
</dbReference>
<evidence type="ECO:0000256" key="3">
    <source>
        <dbReference type="ARBA" id="ARBA00022759"/>
    </source>
</evidence>
<dbReference type="Pfam" id="PF20803">
    <property type="entry name" value="PaaX_M"/>
    <property type="match status" value="1"/>
</dbReference>
<dbReference type="Gene3D" id="3.30.70.2650">
    <property type="match status" value="1"/>
</dbReference>
<keyword evidence="7" id="KW-0812">Transmembrane</keyword>
<dbReference type="GO" id="GO:0043571">
    <property type="term" value="P:maintenance of CRISPR repeat elements"/>
    <property type="evidence" value="ECO:0007669"/>
    <property type="project" value="InterPro"/>
</dbReference>
<gene>
    <name evidence="9" type="ORF">A2569_03505</name>
</gene>
<dbReference type="NCBIfam" id="TIGR01573">
    <property type="entry name" value="cas2"/>
    <property type="match status" value="1"/>
</dbReference>
<evidence type="ECO:0000256" key="5">
    <source>
        <dbReference type="ARBA" id="ARBA00022842"/>
    </source>
</evidence>
<keyword evidence="3 9" id="KW-0255">Endonuclease</keyword>
<organism evidence="9 10">
    <name type="scientific">Candidatus Vogelbacteria bacterium RIFOXYD1_FULL_51_18</name>
    <dbReference type="NCBI Taxonomy" id="1802440"/>
    <lineage>
        <taxon>Bacteria</taxon>
        <taxon>Candidatus Vogeliibacteriota</taxon>
    </lineage>
</organism>
<evidence type="ECO:0000256" key="1">
    <source>
        <dbReference type="ARBA" id="ARBA00022722"/>
    </source>
</evidence>
<protein>
    <submittedName>
        <fullName evidence="9">CRISPR-associated endonuclease Cas2</fullName>
    </submittedName>
</protein>
<keyword evidence="5" id="KW-0460">Magnesium</keyword>
<evidence type="ECO:0000313" key="9">
    <source>
        <dbReference type="EMBL" id="OHA61550.1"/>
    </source>
</evidence>
<dbReference type="PANTHER" id="PTHR30319:SF1">
    <property type="entry name" value="TRANSCRIPTIONAL REPRESSOR PAAX"/>
    <property type="match status" value="1"/>
</dbReference>
<keyword evidence="4" id="KW-0378">Hydrolase</keyword>